<comment type="subcellular location">
    <subcellularLocation>
        <location evidence="1">Membrane</location>
        <topology evidence="1">Multi-pass membrane protein</topology>
    </subcellularLocation>
</comment>
<dbReference type="EMBL" id="CAJNNV010001942">
    <property type="protein sequence ID" value="CAE8586185.1"/>
    <property type="molecule type" value="Genomic_DNA"/>
</dbReference>
<accession>A0A813DKS1</accession>
<dbReference type="GO" id="GO:0005384">
    <property type="term" value="F:manganese ion transmembrane transporter activity"/>
    <property type="evidence" value="ECO:0007669"/>
    <property type="project" value="TreeGrafter"/>
</dbReference>
<dbReference type="GO" id="GO:0034755">
    <property type="term" value="P:iron ion transmembrane transport"/>
    <property type="evidence" value="ECO:0007669"/>
    <property type="project" value="TreeGrafter"/>
</dbReference>
<keyword evidence="4 6" id="KW-1133">Transmembrane helix</keyword>
<dbReference type="PANTHER" id="PTHR11706">
    <property type="entry name" value="SOLUTE CARRIER PROTEIN FAMILY 11 MEMBER"/>
    <property type="match status" value="1"/>
</dbReference>
<keyword evidence="2" id="KW-0813">Transport</keyword>
<dbReference type="PANTHER" id="PTHR11706:SF33">
    <property type="entry name" value="NATURAL RESISTANCE-ASSOCIATED MACROPHAGE PROTEIN 2"/>
    <property type="match status" value="1"/>
</dbReference>
<evidence type="ECO:0000256" key="2">
    <source>
        <dbReference type="ARBA" id="ARBA00022448"/>
    </source>
</evidence>
<organism evidence="7 8">
    <name type="scientific">Polarella glacialis</name>
    <name type="common">Dinoflagellate</name>
    <dbReference type="NCBI Taxonomy" id="89957"/>
    <lineage>
        <taxon>Eukaryota</taxon>
        <taxon>Sar</taxon>
        <taxon>Alveolata</taxon>
        <taxon>Dinophyceae</taxon>
        <taxon>Suessiales</taxon>
        <taxon>Suessiaceae</taxon>
        <taxon>Polarella</taxon>
    </lineage>
</organism>
<dbReference type="GO" id="GO:0015086">
    <property type="term" value="F:cadmium ion transmembrane transporter activity"/>
    <property type="evidence" value="ECO:0007669"/>
    <property type="project" value="TreeGrafter"/>
</dbReference>
<keyword evidence="8" id="KW-1185">Reference proteome</keyword>
<protein>
    <recommendedName>
        <fullName evidence="9">Natural resistance-associated macrophage protein</fullName>
    </recommendedName>
</protein>
<feature type="transmembrane region" description="Helical" evidence="6">
    <location>
        <begin position="120"/>
        <end position="143"/>
    </location>
</feature>
<evidence type="ECO:0000313" key="7">
    <source>
        <dbReference type="EMBL" id="CAE8586185.1"/>
    </source>
</evidence>
<gene>
    <name evidence="7" type="ORF">PGLA1383_LOCUS5079</name>
</gene>
<reference evidence="7" key="1">
    <citation type="submission" date="2021-02" db="EMBL/GenBank/DDBJ databases">
        <authorList>
            <person name="Dougan E. K."/>
            <person name="Rhodes N."/>
            <person name="Thang M."/>
            <person name="Chan C."/>
        </authorList>
    </citation>
    <scope>NUCLEOTIDE SEQUENCE</scope>
</reference>
<evidence type="ECO:0000256" key="4">
    <source>
        <dbReference type="ARBA" id="ARBA00022989"/>
    </source>
</evidence>
<dbReference type="AlphaFoldDB" id="A0A813DKS1"/>
<dbReference type="OrthoDB" id="409173at2759"/>
<evidence type="ECO:0000256" key="3">
    <source>
        <dbReference type="ARBA" id="ARBA00022692"/>
    </source>
</evidence>
<evidence type="ECO:0008006" key="9">
    <source>
        <dbReference type="Google" id="ProtNLM"/>
    </source>
</evidence>
<evidence type="ECO:0000256" key="6">
    <source>
        <dbReference type="SAM" id="Phobius"/>
    </source>
</evidence>
<keyword evidence="3 6" id="KW-0812">Transmembrane</keyword>
<keyword evidence="5 6" id="KW-0472">Membrane</keyword>
<dbReference type="InterPro" id="IPR001046">
    <property type="entry name" value="NRAMP_fam"/>
</dbReference>
<comment type="caution">
    <text evidence="7">The sequence shown here is derived from an EMBL/GenBank/DDBJ whole genome shotgun (WGS) entry which is preliminary data.</text>
</comment>
<proteinExistence type="predicted"/>
<dbReference type="GO" id="GO:0005886">
    <property type="term" value="C:plasma membrane"/>
    <property type="evidence" value="ECO:0007669"/>
    <property type="project" value="TreeGrafter"/>
</dbReference>
<name>A0A813DKS1_POLGL</name>
<feature type="transmembrane region" description="Helical" evidence="6">
    <location>
        <begin position="93"/>
        <end position="114"/>
    </location>
</feature>
<evidence type="ECO:0000313" key="8">
    <source>
        <dbReference type="Proteomes" id="UP000654075"/>
    </source>
</evidence>
<dbReference type="Pfam" id="PF01566">
    <property type="entry name" value="Nramp"/>
    <property type="match status" value="1"/>
</dbReference>
<dbReference type="Proteomes" id="UP000654075">
    <property type="component" value="Unassembled WGS sequence"/>
</dbReference>
<sequence length="145" mass="15924">MTGTFAGQYVMEGFLEWRVPIWVRTLITRSIALGPAMAVALLTSSSEDLSNQVSEWLNILQSVQLPFALLPLLHFNSDPEVMGSFVLPGRWRVVCWALAILVICVNIFLVASQFGGSGGFTWLLLAAGFSASWQCLGFLFSFLSC</sequence>
<evidence type="ECO:0000256" key="1">
    <source>
        <dbReference type="ARBA" id="ARBA00004141"/>
    </source>
</evidence>
<evidence type="ECO:0000256" key="5">
    <source>
        <dbReference type="ARBA" id="ARBA00023136"/>
    </source>
</evidence>
<dbReference type="PRINTS" id="PR00447">
    <property type="entry name" value="NATRESASSCMP"/>
</dbReference>